<dbReference type="PANTHER" id="PTHR37296">
    <property type="entry name" value="CONSERVED VIRULENCE FACTOR B"/>
    <property type="match status" value="1"/>
</dbReference>
<evidence type="ECO:0008006" key="6">
    <source>
        <dbReference type="Google" id="ProtNLM"/>
    </source>
</evidence>
<dbReference type="Pfam" id="PF13509">
    <property type="entry name" value="S1_2"/>
    <property type="match status" value="2"/>
</dbReference>
<dbReference type="InterPro" id="IPR012340">
    <property type="entry name" value="NA-bd_OB-fold"/>
</dbReference>
<comment type="caution">
    <text evidence="4">The sequence shown here is derived from an EMBL/GenBank/DDBJ whole genome shotgun (WGS) entry which is preliminary data.</text>
</comment>
<dbReference type="InterPro" id="IPR039566">
    <property type="entry name" value="CvfB_S1_st"/>
</dbReference>
<keyword evidence="5" id="KW-1185">Reference proteome</keyword>
<dbReference type="InterPro" id="IPR036388">
    <property type="entry name" value="WH-like_DNA-bd_sf"/>
</dbReference>
<dbReference type="InterPro" id="IPR040764">
    <property type="entry name" value="CvfB_WH"/>
</dbReference>
<dbReference type="Gene3D" id="1.10.10.10">
    <property type="entry name" value="Winged helix-like DNA-binding domain superfamily/Winged helix DNA-binding domain"/>
    <property type="match status" value="1"/>
</dbReference>
<name>A0A0E9LZU6_9BACT</name>
<dbReference type="AlphaFoldDB" id="A0A0E9LZU6"/>
<dbReference type="OrthoDB" id="9801597at2"/>
<evidence type="ECO:0000259" key="2">
    <source>
        <dbReference type="Pfam" id="PF13509"/>
    </source>
</evidence>
<sequence length="283" mass="31943">MAVEIGKVNKLKVLRVVTIGVYLDGDTIGDVLMPRRYVPYGTKEGDELDVFVYLDSEDRLIATTETPLAVVGDFAFLKVVSVSNFGAFLDWGLMKDLLVPFREQKEKMEKDRSYVVYVYFDDETGRIAASAKIDRFLDNVSPSYQPGEEVDLMIASRTELGYKAIINGLHSGVLYYNQVFKPLVMGQKLKGYIAKIREDEKIDLLLERPGYEKMDDLSEQVLAVLREKGGLMQVSDKSSPRDIEMLFKMSKKNFKKALGALYKKRLIILEAGRIKLADGGVVE</sequence>
<feature type="domain" description="Conserved virulence factor B-like winged helix" evidence="3">
    <location>
        <begin position="219"/>
        <end position="276"/>
    </location>
</feature>
<dbReference type="EMBL" id="BAZW01000022">
    <property type="protein sequence ID" value="GAO30370.1"/>
    <property type="molecule type" value="Genomic_DNA"/>
</dbReference>
<feature type="domain" description="Conserved virulence factor B first S1" evidence="2">
    <location>
        <begin position="5"/>
        <end position="64"/>
    </location>
</feature>
<evidence type="ECO:0000256" key="1">
    <source>
        <dbReference type="PIRNR" id="PIRNR012524"/>
    </source>
</evidence>
<dbReference type="PIRSF" id="PIRSF012524">
    <property type="entry name" value="YitL_S1"/>
    <property type="match status" value="1"/>
</dbReference>
<proteinExistence type="inferred from homology"/>
<accession>A0A0E9LZU6</accession>
<reference evidence="4 5" key="1">
    <citation type="journal article" date="2015" name="Microbes Environ.">
        <title>Distribution and evolution of nitrogen fixation genes in the phylum bacteroidetes.</title>
        <authorList>
            <person name="Inoue J."/>
            <person name="Oshima K."/>
            <person name="Suda W."/>
            <person name="Sakamoto M."/>
            <person name="Iino T."/>
            <person name="Noda S."/>
            <person name="Hongoh Y."/>
            <person name="Hattori M."/>
            <person name="Ohkuma M."/>
        </authorList>
    </citation>
    <scope>NUCLEOTIDE SEQUENCE [LARGE SCALE GENOMIC DNA]</scope>
    <source>
        <strain evidence="4">JCM 15548</strain>
    </source>
</reference>
<evidence type="ECO:0000313" key="4">
    <source>
        <dbReference type="EMBL" id="GAO30370.1"/>
    </source>
</evidence>
<comment type="similarity">
    <text evidence="1">Belongs to the CvfB family.</text>
</comment>
<dbReference type="Gene3D" id="2.40.50.140">
    <property type="entry name" value="Nucleic acid-binding proteins"/>
    <property type="match status" value="2"/>
</dbReference>
<organism evidence="4 5">
    <name type="scientific">Geofilum rubicundum JCM 15548</name>
    <dbReference type="NCBI Taxonomy" id="1236989"/>
    <lineage>
        <taxon>Bacteria</taxon>
        <taxon>Pseudomonadati</taxon>
        <taxon>Bacteroidota</taxon>
        <taxon>Bacteroidia</taxon>
        <taxon>Marinilabiliales</taxon>
        <taxon>Marinilabiliaceae</taxon>
        <taxon>Geofilum</taxon>
    </lineage>
</organism>
<protein>
    <recommendedName>
        <fullName evidence="6">S1 RNA binding domain</fullName>
    </recommendedName>
</protein>
<evidence type="ECO:0000259" key="3">
    <source>
        <dbReference type="Pfam" id="PF17783"/>
    </source>
</evidence>
<dbReference type="PANTHER" id="PTHR37296:SF1">
    <property type="entry name" value="CONSERVED VIRULENCE FACTOR B"/>
    <property type="match status" value="1"/>
</dbReference>
<dbReference type="Proteomes" id="UP000032900">
    <property type="component" value="Unassembled WGS sequence"/>
</dbReference>
<dbReference type="STRING" id="1236989.JCM15548_12635"/>
<dbReference type="RefSeq" id="WP_062125378.1">
    <property type="nucleotide sequence ID" value="NZ_BAZW01000022.1"/>
</dbReference>
<dbReference type="Pfam" id="PF17783">
    <property type="entry name" value="WHD_CvfB"/>
    <property type="match status" value="1"/>
</dbReference>
<gene>
    <name evidence="4" type="ORF">JCM15548_12635</name>
</gene>
<dbReference type="InterPro" id="IPR014464">
    <property type="entry name" value="CvfB_fam"/>
</dbReference>
<evidence type="ECO:0000313" key="5">
    <source>
        <dbReference type="Proteomes" id="UP000032900"/>
    </source>
</evidence>
<feature type="domain" description="Conserved virulence factor B first S1" evidence="2">
    <location>
        <begin position="72"/>
        <end position="129"/>
    </location>
</feature>